<comment type="caution">
    <text evidence="1">The sequence shown here is derived from an EMBL/GenBank/DDBJ whole genome shotgun (WGS) entry which is preliminary data.</text>
</comment>
<sequence>MVIRILSIQLEDYVSKGNPTVMWSRDETQSGWLLIKHAKLRDVFDMGDASSFDKYEEHGQLVLDDSTDTGVSSWIRNDVDASGLDVTADMENENIEEDPINEQNGEDIF</sequence>
<proteinExistence type="predicted"/>
<keyword evidence="2" id="KW-1185">Reference proteome</keyword>
<evidence type="ECO:0000313" key="1">
    <source>
        <dbReference type="EMBL" id="KAK8995035.1"/>
    </source>
</evidence>
<gene>
    <name evidence="1" type="ORF">V6N11_069486</name>
</gene>
<protein>
    <submittedName>
        <fullName evidence="1">Uncharacterized protein</fullName>
    </submittedName>
</protein>
<dbReference type="EMBL" id="JBBPBN010000046">
    <property type="protein sequence ID" value="KAK8995035.1"/>
    <property type="molecule type" value="Genomic_DNA"/>
</dbReference>
<reference evidence="1 2" key="1">
    <citation type="journal article" date="2024" name="G3 (Bethesda)">
        <title>Genome assembly of Hibiscus sabdariffa L. provides insights into metabolisms of medicinal natural products.</title>
        <authorList>
            <person name="Kim T."/>
        </authorList>
    </citation>
    <scope>NUCLEOTIDE SEQUENCE [LARGE SCALE GENOMIC DNA]</scope>
    <source>
        <strain evidence="1">TK-2024</strain>
        <tissue evidence="1">Old leaves</tissue>
    </source>
</reference>
<evidence type="ECO:0000313" key="2">
    <source>
        <dbReference type="Proteomes" id="UP001396334"/>
    </source>
</evidence>
<organism evidence="1 2">
    <name type="scientific">Hibiscus sabdariffa</name>
    <name type="common">roselle</name>
    <dbReference type="NCBI Taxonomy" id="183260"/>
    <lineage>
        <taxon>Eukaryota</taxon>
        <taxon>Viridiplantae</taxon>
        <taxon>Streptophyta</taxon>
        <taxon>Embryophyta</taxon>
        <taxon>Tracheophyta</taxon>
        <taxon>Spermatophyta</taxon>
        <taxon>Magnoliopsida</taxon>
        <taxon>eudicotyledons</taxon>
        <taxon>Gunneridae</taxon>
        <taxon>Pentapetalae</taxon>
        <taxon>rosids</taxon>
        <taxon>malvids</taxon>
        <taxon>Malvales</taxon>
        <taxon>Malvaceae</taxon>
        <taxon>Malvoideae</taxon>
        <taxon>Hibiscus</taxon>
    </lineage>
</organism>
<name>A0ABR2Q2V9_9ROSI</name>
<dbReference type="Proteomes" id="UP001396334">
    <property type="component" value="Unassembled WGS sequence"/>
</dbReference>
<accession>A0ABR2Q2V9</accession>